<dbReference type="InterPro" id="IPR059033">
    <property type="entry name" value="C144_05_dom"/>
</dbReference>
<dbReference type="RefSeq" id="XP_019031649.1">
    <property type="nucleotide sequence ID" value="XM_019176239.1"/>
</dbReference>
<keyword evidence="9" id="KW-1185">Reference proteome</keyword>
<dbReference type="GO" id="GO:0005634">
    <property type="term" value="C:nucleus"/>
    <property type="evidence" value="ECO:0007669"/>
    <property type="project" value="TreeGrafter"/>
</dbReference>
<dbReference type="CDD" id="cd18793">
    <property type="entry name" value="SF2_C_SNF"/>
    <property type="match status" value="1"/>
</dbReference>
<dbReference type="Pfam" id="PF00176">
    <property type="entry name" value="SNF2-rel_dom"/>
    <property type="match status" value="1"/>
</dbReference>
<keyword evidence="5" id="KW-0175">Coiled coil</keyword>
<reference evidence="8 9" key="1">
    <citation type="submission" date="2016-06" db="EMBL/GenBank/DDBJ databases">
        <title>Evolution of pathogenesis and genome organization in the Tremellales.</title>
        <authorList>
            <person name="Cuomo C."/>
            <person name="Litvintseva A."/>
            <person name="Heitman J."/>
            <person name="Chen Y."/>
            <person name="Sun S."/>
            <person name="Springer D."/>
            <person name="Dromer F."/>
            <person name="Young S."/>
            <person name="Zeng Q."/>
            <person name="Chapman S."/>
            <person name="Gujja S."/>
            <person name="Saif S."/>
            <person name="Birren B."/>
        </authorList>
    </citation>
    <scope>NUCLEOTIDE SEQUENCE [LARGE SCALE GENOMIC DNA]</scope>
    <source>
        <strain evidence="8 9">CBS 7118</strain>
    </source>
</reference>
<dbReference type="Proteomes" id="UP000094819">
    <property type="component" value="Unassembled WGS sequence"/>
</dbReference>
<feature type="region of interest" description="Disordered" evidence="6">
    <location>
        <begin position="1414"/>
        <end position="1456"/>
    </location>
</feature>
<dbReference type="SMART" id="SM00487">
    <property type="entry name" value="DEXDc"/>
    <property type="match status" value="1"/>
</dbReference>
<evidence type="ECO:0000256" key="3">
    <source>
        <dbReference type="ARBA" id="ARBA00022840"/>
    </source>
</evidence>
<dbReference type="Gene3D" id="3.30.40.10">
    <property type="entry name" value="Zinc/RING finger domain, C3HC4 (zinc finger)"/>
    <property type="match status" value="1"/>
</dbReference>
<dbReference type="Pfam" id="PF13920">
    <property type="entry name" value="zf-C3HC4_3"/>
    <property type="match status" value="1"/>
</dbReference>
<dbReference type="SUPFAM" id="SSF57850">
    <property type="entry name" value="RING/U-box"/>
    <property type="match status" value="1"/>
</dbReference>
<dbReference type="GeneID" id="30193330"/>
<dbReference type="PANTHER" id="PTHR45865">
    <property type="entry name" value="E3 UBIQUITIN-PROTEIN LIGASE SHPRH FAMILY MEMBER"/>
    <property type="match status" value="1"/>
</dbReference>
<dbReference type="InterPro" id="IPR049730">
    <property type="entry name" value="SNF2/RAD54-like_C"/>
</dbReference>
<dbReference type="Pfam" id="PF00271">
    <property type="entry name" value="Helicase_C"/>
    <property type="match status" value="1"/>
</dbReference>
<dbReference type="InterPro" id="IPR027417">
    <property type="entry name" value="P-loop_NTPase"/>
</dbReference>
<dbReference type="InterPro" id="IPR001650">
    <property type="entry name" value="Helicase_C-like"/>
</dbReference>
<gene>
    <name evidence="8" type="ORF">L198_04117</name>
</gene>
<evidence type="ECO:0000256" key="4">
    <source>
        <dbReference type="PROSITE-ProRule" id="PRU00175"/>
    </source>
</evidence>
<dbReference type="InterPro" id="IPR014001">
    <property type="entry name" value="Helicase_ATP-bd"/>
</dbReference>
<feature type="compositionally biased region" description="Basic and acidic residues" evidence="6">
    <location>
        <begin position="1414"/>
        <end position="1429"/>
    </location>
</feature>
<feature type="compositionally biased region" description="Acidic residues" evidence="6">
    <location>
        <begin position="597"/>
        <end position="608"/>
    </location>
</feature>
<feature type="compositionally biased region" description="Basic and acidic residues" evidence="6">
    <location>
        <begin position="546"/>
        <end position="569"/>
    </location>
</feature>
<evidence type="ECO:0000313" key="8">
    <source>
        <dbReference type="EMBL" id="ODN96403.1"/>
    </source>
</evidence>
<dbReference type="GO" id="GO:0061630">
    <property type="term" value="F:ubiquitin protein ligase activity"/>
    <property type="evidence" value="ECO:0007669"/>
    <property type="project" value="TreeGrafter"/>
</dbReference>
<dbReference type="GO" id="GO:0008270">
    <property type="term" value="F:zinc ion binding"/>
    <property type="evidence" value="ECO:0007669"/>
    <property type="project" value="UniProtKB-KW"/>
</dbReference>
<comment type="caution">
    <text evidence="8">The sequence shown here is derived from an EMBL/GenBank/DDBJ whole genome shotgun (WGS) entry which is preliminary data.</text>
</comment>
<dbReference type="InterPro" id="IPR000330">
    <property type="entry name" value="SNF2_N"/>
</dbReference>
<dbReference type="PROSITE" id="PS50089">
    <property type="entry name" value="ZF_RING_2"/>
    <property type="match status" value="1"/>
</dbReference>
<feature type="compositionally biased region" description="Polar residues" evidence="6">
    <location>
        <begin position="570"/>
        <end position="587"/>
    </location>
</feature>
<protein>
    <submittedName>
        <fullName evidence="8">E3 ubiquitin-protein ligase SHPRH</fullName>
    </submittedName>
</protein>
<feature type="compositionally biased region" description="Polar residues" evidence="6">
    <location>
        <begin position="1433"/>
        <end position="1442"/>
    </location>
</feature>
<dbReference type="EMBL" id="AWGH01000011">
    <property type="protein sequence ID" value="ODN96403.1"/>
    <property type="molecule type" value="Genomic_DNA"/>
</dbReference>
<accession>A0A1E3J6A8</accession>
<organism evidence="8 9">
    <name type="scientific">Cryptococcus wingfieldii CBS 7118</name>
    <dbReference type="NCBI Taxonomy" id="1295528"/>
    <lineage>
        <taxon>Eukaryota</taxon>
        <taxon>Fungi</taxon>
        <taxon>Dikarya</taxon>
        <taxon>Basidiomycota</taxon>
        <taxon>Agaricomycotina</taxon>
        <taxon>Tremellomycetes</taxon>
        <taxon>Tremellales</taxon>
        <taxon>Cryptococcaceae</taxon>
        <taxon>Cryptococcus</taxon>
    </lineage>
</organism>
<dbReference type="CDD" id="cd16449">
    <property type="entry name" value="RING-HC"/>
    <property type="match status" value="1"/>
</dbReference>
<proteinExistence type="predicted"/>
<dbReference type="PANTHER" id="PTHR45865:SF1">
    <property type="entry name" value="E3 UBIQUITIN-PROTEIN LIGASE SHPRH"/>
    <property type="match status" value="1"/>
</dbReference>
<dbReference type="InterPro" id="IPR052583">
    <property type="entry name" value="ATP-helicase/E3_Ub-Ligase"/>
</dbReference>
<dbReference type="Gene3D" id="3.40.50.10810">
    <property type="entry name" value="Tandem AAA-ATPase domain"/>
    <property type="match status" value="3"/>
</dbReference>
<dbReference type="Gene3D" id="3.40.50.300">
    <property type="entry name" value="P-loop containing nucleotide triphosphate hydrolases"/>
    <property type="match status" value="2"/>
</dbReference>
<dbReference type="InterPro" id="IPR013083">
    <property type="entry name" value="Znf_RING/FYVE/PHD"/>
</dbReference>
<dbReference type="OrthoDB" id="5330228at2759"/>
<name>A0A1E3J6A8_9TREE</name>
<dbReference type="InterPro" id="IPR001841">
    <property type="entry name" value="Znf_RING"/>
</dbReference>
<keyword evidence="4" id="KW-0863">Zinc-finger</keyword>
<keyword evidence="4" id="KW-0862">Zinc</keyword>
<evidence type="ECO:0000313" key="9">
    <source>
        <dbReference type="Proteomes" id="UP000094819"/>
    </source>
</evidence>
<keyword evidence="2" id="KW-0378">Hydrolase</keyword>
<keyword evidence="3" id="KW-0067">ATP-binding</keyword>
<evidence type="ECO:0000259" key="7">
    <source>
        <dbReference type="PROSITE" id="PS50089"/>
    </source>
</evidence>
<evidence type="ECO:0000256" key="2">
    <source>
        <dbReference type="ARBA" id="ARBA00022801"/>
    </source>
</evidence>
<dbReference type="SMART" id="SM00184">
    <property type="entry name" value="RING"/>
    <property type="match status" value="1"/>
</dbReference>
<dbReference type="InterPro" id="IPR038718">
    <property type="entry name" value="SNF2-like_sf"/>
</dbReference>
<dbReference type="GO" id="GO:0005524">
    <property type="term" value="F:ATP binding"/>
    <property type="evidence" value="ECO:0007669"/>
    <property type="project" value="InterPro"/>
</dbReference>
<evidence type="ECO:0000256" key="5">
    <source>
        <dbReference type="SAM" id="Coils"/>
    </source>
</evidence>
<dbReference type="GO" id="GO:0006974">
    <property type="term" value="P:DNA damage response"/>
    <property type="evidence" value="ECO:0007669"/>
    <property type="project" value="TreeGrafter"/>
</dbReference>
<dbReference type="GO" id="GO:0016787">
    <property type="term" value="F:hydrolase activity"/>
    <property type="evidence" value="ECO:0007669"/>
    <property type="project" value="UniProtKB-KW"/>
</dbReference>
<dbReference type="GO" id="GO:0000209">
    <property type="term" value="P:protein polyubiquitination"/>
    <property type="evidence" value="ECO:0007669"/>
    <property type="project" value="TreeGrafter"/>
</dbReference>
<feature type="region of interest" description="Disordered" evidence="6">
    <location>
        <begin position="546"/>
        <end position="609"/>
    </location>
</feature>
<evidence type="ECO:0000256" key="1">
    <source>
        <dbReference type="ARBA" id="ARBA00022741"/>
    </source>
</evidence>
<evidence type="ECO:0000256" key="6">
    <source>
        <dbReference type="SAM" id="MobiDB-lite"/>
    </source>
</evidence>
<keyword evidence="4" id="KW-0479">Metal-binding</keyword>
<sequence length="1673" mass="187860">MSWPTSTEYAVALPPTHCSLPQLAYAVSAAAKDKGKAPANSQQPLPAPDSFHVHTTTIQASISRPDQTIDYYNRAPEPNPAYGIYQDICRTLVQISDASEPVTIAAPSNLVLRRPWVPEPRKSYNGRVAAGPAPVGVRVHLPHTAKSETFLKIDSLPHSSPQEWMPSATGWDMKHWIHAAIALDPHKDHQPSRKGAYRGETQKIHLRSSAKVCWFPGEDSGATPDFQIIITIQAYLDMAVIAAPLPDTAKDMMGLILHSLIPSRTSTAPTTELEDRAAGLRDFYACLGPAPELPHWLEASALQPKEMVSKLLPFQTRTVKMLMEREGAGRVEEDAGMRHDPKGFWQELQWDHEGRRFAYRRATGDIILVSANGDKGKERGHGDGRAPLSPELPCLIDLSHVNGSMLCEEMGLGKTVETIALVALHRHPLSTPHLDITPSIWPSNPPGYNVNTSAANDRVSTIDLSKGVPGLDDPVARNWAEAEKAAFAGRKAWDAQAQLNVSEVAATLIVTPPSLLKQWVAEIRRHAPSLRVCVYDGWQSLQRGVEKQRDAQKRIRAKKETERKRKAQEQSRNNTRNKYAKTSNGQAVKSEHHEEKAEVDDQEEEDGTPETILDITQSQFLEYVRSHDIVITTYQDLSSDLKVALPAPARSRRSKANYRLSDRPRSPLVMVEWWRVIMDEVQLQGDSDSAAMVSVIPRKLSLAVSGTPARGDIKDLMGSLKFLRVPVLPYDNRLWHRILQPSFRPAFEGLFQSLAIRTTKKEVSSEFDLPHQSRFIVPIELSEIEMHYYTDTLERARERLHLPADPSEARPRDWVLDRAMFLQVFRMLRQICTHIQVGQMQAGGGQASRGDQRRKLGRTLMTMTEALEKMREDHEQETLAEARQQMRVIIRQAQLIILDEQNDLRHLQALALYDRVRHSIDRYMESVQQELKKLLGGRGEGEVSDNEYDVGDMSDRISQQEKAKRAAIITHTVLYSLRELAIIKHQALFFSGDAHHVQHEDEKEVSAYAQADAIRKDVLKVPLAAANMALQYLRRTVTRSPALKTLDDLQISDVKRKGGIQTYDVFAQANELLKIMNDNALLVFNWRDKIYELLILPVEGEKPEAREGAGAQDIEDPEEEYYAEALKAQGEGRFNISCALEAYLIAYAAALADRKEFMFESRSLLASHDARRSTNAAMNALDSVEIPAVVGDDIEAQASILMAEREAFRNARMERGCDRPLKALLMELNGEQNVVLLQRVIDQCAAVIHGPHRQEEIDIAKAMVAVLKHYLTRQGDNLEKLDKELDLFRQAFNRRVKYFASLQELSDSVAVPDFKDLGRDIEAAAQEVNELEVKLAKMAVKGRYLQYLGTKEHDENDLKEDCIICFGSSDCQEAVLLTCGHYFCQSCFKEYRATPGGRKCPSCRVAINDKETQRIKLNHGRPEPAEGSRETPALTSTESQPQKGPENPDISPEEAERLSRIADLEKLRMLEDDRRRAIMLMDMMGEYGSKINFLVKHLLYYKSKEPRSRHVIFSNWSDSLNIVMAALKMNGISFLGFDQGKKQKDIVERFLNDESITVFLLHAERESSGLTLTSCRVVHLLEPVLRHSYELQAIGRVDRLGQDKETSVFCYATMDTVESRILSQGVRNGTSIYLASEDADDVVAEMPNVASAAHKGGDVTAGGSEEEMLGLIL</sequence>
<keyword evidence="1" id="KW-0547">Nucleotide-binding</keyword>
<dbReference type="SUPFAM" id="SSF52540">
    <property type="entry name" value="P-loop containing nucleoside triphosphate hydrolases"/>
    <property type="match status" value="2"/>
</dbReference>
<dbReference type="Pfam" id="PF26021">
    <property type="entry name" value="Ferritin_C144_05"/>
    <property type="match status" value="1"/>
</dbReference>
<feature type="coiled-coil region" evidence="5">
    <location>
        <begin position="1314"/>
        <end position="1341"/>
    </location>
</feature>
<feature type="domain" description="RING-type" evidence="7">
    <location>
        <begin position="1362"/>
        <end position="1404"/>
    </location>
</feature>